<gene>
    <name evidence="3" type="ORF">JI435_423770</name>
</gene>
<keyword evidence="2" id="KW-1133">Transmembrane helix</keyword>
<accession>A0A7U2IBL7</accession>
<evidence type="ECO:0000256" key="1">
    <source>
        <dbReference type="SAM" id="MobiDB-lite"/>
    </source>
</evidence>
<reference evidence="4" key="1">
    <citation type="journal article" date="2021" name="BMC Genomics">
        <title>Chromosome-level genome assembly and manually-curated proteome of model necrotroph Parastagonospora nodorum Sn15 reveals a genome-wide trove of candidate effector homologs, and redundancy of virulence-related functions within an accessory chromosome.</title>
        <authorList>
            <person name="Bertazzoni S."/>
            <person name="Jones D.A.B."/>
            <person name="Phan H.T."/>
            <person name="Tan K.-C."/>
            <person name="Hane J.K."/>
        </authorList>
    </citation>
    <scope>NUCLEOTIDE SEQUENCE [LARGE SCALE GENOMIC DNA]</scope>
    <source>
        <strain evidence="4">SN15 / ATCC MYA-4574 / FGSC 10173)</strain>
    </source>
</reference>
<organism evidence="3 4">
    <name type="scientific">Phaeosphaeria nodorum (strain SN15 / ATCC MYA-4574 / FGSC 10173)</name>
    <name type="common">Glume blotch fungus</name>
    <name type="synonym">Parastagonospora nodorum</name>
    <dbReference type="NCBI Taxonomy" id="321614"/>
    <lineage>
        <taxon>Eukaryota</taxon>
        <taxon>Fungi</taxon>
        <taxon>Dikarya</taxon>
        <taxon>Ascomycota</taxon>
        <taxon>Pezizomycotina</taxon>
        <taxon>Dothideomycetes</taxon>
        <taxon>Pleosporomycetidae</taxon>
        <taxon>Pleosporales</taxon>
        <taxon>Pleosporineae</taxon>
        <taxon>Phaeosphaeriaceae</taxon>
        <taxon>Parastagonospora</taxon>
    </lineage>
</organism>
<keyword evidence="4" id="KW-1185">Reference proteome</keyword>
<sequence length="146" mass="15336">MAWYDEDSWLTAALSPNLSTILITFLVAIGLPILLHSFLYRKAAASTSLPTFLLVGPSGGGKTAFTTLTERNSLAQTHTSTQPLTIEALLPSPTSPPPRTSAPPATQPSSARGTSCSSTRLGTANCDTTQHLYSPTPTRCVESSSS</sequence>
<feature type="compositionally biased region" description="Low complexity" evidence="1">
    <location>
        <begin position="102"/>
        <end position="111"/>
    </location>
</feature>
<dbReference type="AlphaFoldDB" id="A0A7U2IBL7"/>
<proteinExistence type="predicted"/>
<dbReference type="Proteomes" id="UP000663193">
    <property type="component" value="Chromosome 21"/>
</dbReference>
<dbReference type="VEuPathDB" id="FungiDB:JI435_423770"/>
<dbReference type="InterPro" id="IPR027417">
    <property type="entry name" value="P-loop_NTPase"/>
</dbReference>
<feature type="region of interest" description="Disordered" evidence="1">
    <location>
        <begin position="76"/>
        <end position="146"/>
    </location>
</feature>
<evidence type="ECO:0000256" key="2">
    <source>
        <dbReference type="SAM" id="Phobius"/>
    </source>
</evidence>
<keyword evidence="3" id="KW-0675">Receptor</keyword>
<name>A0A7U2IBL7_PHANO</name>
<evidence type="ECO:0000313" key="3">
    <source>
        <dbReference type="EMBL" id="QRD06847.1"/>
    </source>
</evidence>
<dbReference type="Gene3D" id="3.40.50.300">
    <property type="entry name" value="P-loop containing nucleotide triphosphate hydrolases"/>
    <property type="match status" value="1"/>
</dbReference>
<feature type="transmembrane region" description="Helical" evidence="2">
    <location>
        <begin position="20"/>
        <end position="40"/>
    </location>
</feature>
<protein>
    <submittedName>
        <fullName evidence="3">Signal recognition particle receptor subunit beta</fullName>
    </submittedName>
</protein>
<evidence type="ECO:0000313" key="4">
    <source>
        <dbReference type="Proteomes" id="UP000663193"/>
    </source>
</evidence>
<keyword evidence="2" id="KW-0812">Transmembrane</keyword>
<dbReference type="OrthoDB" id="41266at2759"/>
<feature type="compositionally biased region" description="Polar residues" evidence="1">
    <location>
        <begin position="112"/>
        <end position="146"/>
    </location>
</feature>
<dbReference type="EMBL" id="CP069043">
    <property type="protein sequence ID" value="QRD06847.1"/>
    <property type="molecule type" value="Genomic_DNA"/>
</dbReference>
<keyword evidence="2" id="KW-0472">Membrane</keyword>